<evidence type="ECO:0000313" key="3">
    <source>
        <dbReference type="Proteomes" id="UP001458880"/>
    </source>
</evidence>
<feature type="region of interest" description="Disordered" evidence="1">
    <location>
        <begin position="247"/>
        <end position="267"/>
    </location>
</feature>
<sequence>MNNSNNAIPVFIYLILEEEERRNYMRLERKHLRDTHNPFKLPDTCFKQMFRLNKHLVRYLVNNLEPHVNPLLRTSGLPLHLQVRAYYQHYISWDMALTNIQLDIHHGLQGVNHQLENQRQNEHVAALAKTGQDVCGQLQTPPDLPRSMPDLYYDIAGMNFTPQDGPNVDNVRNDQLLWEDNCLPPQQLETTTATLHTIPQLAPVITPHQRDRTHLPTIPQLAPVITPHQRDRTLTNKRLALKRLGQKRKQPLTRQPRRLSPSTSATCNNINYPQLTVTASKAHTPISSRILHTLLTAHHHTISSRILHTLLTAHQPTIPPTINISDTATQTSPLPIQSQRDANNIDASLTLMNCIDELFPKHI</sequence>
<keyword evidence="3" id="KW-1185">Reference proteome</keyword>
<evidence type="ECO:0000313" key="2">
    <source>
        <dbReference type="EMBL" id="KAK9703607.1"/>
    </source>
</evidence>
<comment type="caution">
    <text evidence="2">The sequence shown here is derived from an EMBL/GenBank/DDBJ whole genome shotgun (WGS) entry which is preliminary data.</text>
</comment>
<protein>
    <submittedName>
        <fullName evidence="2">Uncharacterized protein</fullName>
    </submittedName>
</protein>
<dbReference type="AlphaFoldDB" id="A0AAW1JIA5"/>
<name>A0AAW1JIA5_POPJA</name>
<dbReference type="Proteomes" id="UP001458880">
    <property type="component" value="Unassembled WGS sequence"/>
</dbReference>
<feature type="compositionally biased region" description="Basic residues" evidence="1">
    <location>
        <begin position="247"/>
        <end position="257"/>
    </location>
</feature>
<organism evidence="2 3">
    <name type="scientific">Popillia japonica</name>
    <name type="common">Japanese beetle</name>
    <dbReference type="NCBI Taxonomy" id="7064"/>
    <lineage>
        <taxon>Eukaryota</taxon>
        <taxon>Metazoa</taxon>
        <taxon>Ecdysozoa</taxon>
        <taxon>Arthropoda</taxon>
        <taxon>Hexapoda</taxon>
        <taxon>Insecta</taxon>
        <taxon>Pterygota</taxon>
        <taxon>Neoptera</taxon>
        <taxon>Endopterygota</taxon>
        <taxon>Coleoptera</taxon>
        <taxon>Polyphaga</taxon>
        <taxon>Scarabaeiformia</taxon>
        <taxon>Scarabaeidae</taxon>
        <taxon>Rutelinae</taxon>
        <taxon>Popillia</taxon>
    </lineage>
</organism>
<proteinExistence type="predicted"/>
<evidence type="ECO:0000256" key="1">
    <source>
        <dbReference type="SAM" id="MobiDB-lite"/>
    </source>
</evidence>
<reference evidence="2 3" key="1">
    <citation type="journal article" date="2024" name="BMC Genomics">
        <title>De novo assembly and annotation of Popillia japonica's genome with initial clues to its potential as an invasive pest.</title>
        <authorList>
            <person name="Cucini C."/>
            <person name="Boschi S."/>
            <person name="Funari R."/>
            <person name="Cardaioli E."/>
            <person name="Iannotti N."/>
            <person name="Marturano G."/>
            <person name="Paoli F."/>
            <person name="Bruttini M."/>
            <person name="Carapelli A."/>
            <person name="Frati F."/>
            <person name="Nardi F."/>
        </authorList>
    </citation>
    <scope>NUCLEOTIDE SEQUENCE [LARGE SCALE GENOMIC DNA]</scope>
    <source>
        <strain evidence="2">DMR45628</strain>
    </source>
</reference>
<accession>A0AAW1JIA5</accession>
<gene>
    <name evidence="2" type="ORF">QE152_g29231</name>
</gene>
<dbReference type="EMBL" id="JASPKY010000366">
    <property type="protein sequence ID" value="KAK9703607.1"/>
    <property type="molecule type" value="Genomic_DNA"/>
</dbReference>